<feature type="coiled-coil region" evidence="1">
    <location>
        <begin position="262"/>
        <end position="289"/>
    </location>
</feature>
<evidence type="ECO:0000313" key="3">
    <source>
        <dbReference type="EMBL" id="ETO30054.1"/>
    </source>
</evidence>
<reference evidence="3 4" key="1">
    <citation type="journal article" date="2013" name="Curr. Biol.">
        <title>The Genome of the Foraminiferan Reticulomyxa filosa.</title>
        <authorList>
            <person name="Glockner G."/>
            <person name="Hulsmann N."/>
            <person name="Schleicher M."/>
            <person name="Noegel A.A."/>
            <person name="Eichinger L."/>
            <person name="Gallinger C."/>
            <person name="Pawlowski J."/>
            <person name="Sierra R."/>
            <person name="Euteneuer U."/>
            <person name="Pillet L."/>
            <person name="Moustafa A."/>
            <person name="Platzer M."/>
            <person name="Groth M."/>
            <person name="Szafranski K."/>
            <person name="Schliwa M."/>
        </authorList>
    </citation>
    <scope>NUCLEOTIDE SEQUENCE [LARGE SCALE GENOMIC DNA]</scope>
</reference>
<dbReference type="AlphaFoldDB" id="X6NW50"/>
<proteinExistence type="predicted"/>
<sequence length="333" mass="38825">MFRKKHLDETVGLMSAPSEWSDDENQPTSDQKTENDNSKEEEESPDQNNNLNDSEYLNSLDDKKFETFTRKKPTNESSYKALIGIIFNYQMIIPDCNETYLYLNTFISIKYCSDKSADKSFCITYNDLLKTGTRRQLILECKTPMQCKVWVETLNILIVDTKRSEIGNDKSPTKRTFFHVTSTDYYLHGAYVSIDRRDNDISYTSDDRREVAIQSCKDDLQKCVASIKHIERLLSKHSELVLFAYYTYVGAFFFYKKNNKNQATVILKKKEIKERVDQLQEKKEFENLTQTLKYIKMLNIECLALQEKMEVLLFCFGKTTLGSVVKTGLFGIF</sequence>
<evidence type="ECO:0000313" key="4">
    <source>
        <dbReference type="Proteomes" id="UP000023152"/>
    </source>
</evidence>
<feature type="region of interest" description="Disordered" evidence="2">
    <location>
        <begin position="1"/>
        <end position="56"/>
    </location>
</feature>
<organism evidence="3 4">
    <name type="scientific">Reticulomyxa filosa</name>
    <dbReference type="NCBI Taxonomy" id="46433"/>
    <lineage>
        <taxon>Eukaryota</taxon>
        <taxon>Sar</taxon>
        <taxon>Rhizaria</taxon>
        <taxon>Retaria</taxon>
        <taxon>Foraminifera</taxon>
        <taxon>Monothalamids</taxon>
        <taxon>Reticulomyxidae</taxon>
        <taxon>Reticulomyxa</taxon>
    </lineage>
</organism>
<evidence type="ECO:0000256" key="1">
    <source>
        <dbReference type="SAM" id="Coils"/>
    </source>
</evidence>
<keyword evidence="4" id="KW-1185">Reference proteome</keyword>
<dbReference type="Proteomes" id="UP000023152">
    <property type="component" value="Unassembled WGS sequence"/>
</dbReference>
<gene>
    <name evidence="3" type="ORF">RFI_07067</name>
</gene>
<keyword evidence="1" id="KW-0175">Coiled coil</keyword>
<accession>X6NW50</accession>
<dbReference type="EMBL" id="ASPP01005700">
    <property type="protein sequence ID" value="ETO30054.1"/>
    <property type="molecule type" value="Genomic_DNA"/>
</dbReference>
<evidence type="ECO:0000256" key="2">
    <source>
        <dbReference type="SAM" id="MobiDB-lite"/>
    </source>
</evidence>
<comment type="caution">
    <text evidence="3">The sequence shown here is derived from an EMBL/GenBank/DDBJ whole genome shotgun (WGS) entry which is preliminary data.</text>
</comment>
<feature type="compositionally biased region" description="Polar residues" evidence="2">
    <location>
        <begin position="46"/>
        <end position="56"/>
    </location>
</feature>
<protein>
    <submittedName>
        <fullName evidence="3">Uncharacterized protein</fullName>
    </submittedName>
</protein>
<name>X6NW50_RETFI</name>